<keyword evidence="6" id="KW-1185">Reference proteome</keyword>
<reference evidence="7" key="1">
    <citation type="submission" date="2025-08" db="UniProtKB">
        <authorList>
            <consortium name="RefSeq"/>
        </authorList>
    </citation>
    <scope>IDENTIFICATION</scope>
</reference>
<dbReference type="PANTHER" id="PTHR11040">
    <property type="entry name" value="ZINC/IRON TRANSPORTER"/>
    <property type="match status" value="1"/>
</dbReference>
<evidence type="ECO:0000256" key="5">
    <source>
        <dbReference type="SAM" id="Phobius"/>
    </source>
</evidence>
<evidence type="ECO:0000256" key="3">
    <source>
        <dbReference type="ARBA" id="ARBA00022989"/>
    </source>
</evidence>
<evidence type="ECO:0000313" key="7">
    <source>
        <dbReference type="RefSeq" id="XP_030042430.1"/>
    </source>
</evidence>
<dbReference type="FunCoup" id="A0A6P7WVZ7">
    <property type="interactions" value="17"/>
</dbReference>
<comment type="subcellular location">
    <subcellularLocation>
        <location evidence="1">Membrane</location>
        <topology evidence="1">Multi-pass membrane protein</topology>
    </subcellularLocation>
</comment>
<protein>
    <submittedName>
        <fullName evidence="7">Zinc transporter ZIP1-like</fullName>
    </submittedName>
</protein>
<feature type="transmembrane region" description="Helical" evidence="5">
    <location>
        <begin position="223"/>
        <end position="246"/>
    </location>
</feature>
<accession>A0A6P7WVZ7</accession>
<name>A0A6P7WVZ7_9AMPH</name>
<dbReference type="Proteomes" id="UP000515156">
    <property type="component" value="Chromosome 14"/>
</dbReference>
<dbReference type="KEGG" id="muo:115457147"/>
<feature type="transmembrane region" description="Helical" evidence="5">
    <location>
        <begin position="288"/>
        <end position="306"/>
    </location>
</feature>
<dbReference type="RefSeq" id="XP_030042430.1">
    <property type="nucleotide sequence ID" value="XM_030186570.1"/>
</dbReference>
<dbReference type="Pfam" id="PF02535">
    <property type="entry name" value="Zip"/>
    <property type="match status" value="1"/>
</dbReference>
<keyword evidence="2 5" id="KW-0812">Transmembrane</keyword>
<keyword evidence="4 5" id="KW-0472">Membrane</keyword>
<gene>
    <name evidence="7" type="primary">LOC115457147</name>
</gene>
<feature type="transmembrane region" description="Helical" evidence="5">
    <location>
        <begin position="190"/>
        <end position="211"/>
    </location>
</feature>
<sequence length="307" mass="33638">MDPLLAVKVGCLVGLMILTIVCGLIPAHVKWFQNRSSKGMRTPAQSMIASFGAGIFLGAGLMHILADYLRDIDVELRNRLGKVGYPMAELILSLGFLLVLIIEQVVIQFFHQQVPEQNGVNIVVTPGAAHLETKQDLSRKTEPLEDPSDPHVHLNFEVHVSFRSLILFCSLSIHSAFSGLSIGLQTNYSSTIQICIAVMIHKVIIIFSLSLKLVNSRIRPQWLLAYISIFSLITPVGIGVGILISMKRAAEFALIQAILEGIAAGIFLYVTCLEILTQELNAPGKPLLKTLFIVLGFSVMALIAIWT</sequence>
<organism evidence="6 7">
    <name type="scientific">Microcaecilia unicolor</name>
    <dbReference type="NCBI Taxonomy" id="1415580"/>
    <lineage>
        <taxon>Eukaryota</taxon>
        <taxon>Metazoa</taxon>
        <taxon>Chordata</taxon>
        <taxon>Craniata</taxon>
        <taxon>Vertebrata</taxon>
        <taxon>Euteleostomi</taxon>
        <taxon>Amphibia</taxon>
        <taxon>Gymnophiona</taxon>
        <taxon>Siphonopidae</taxon>
        <taxon>Microcaecilia</taxon>
    </lineage>
</organism>
<feature type="transmembrane region" description="Helical" evidence="5">
    <location>
        <begin position="86"/>
        <end position="107"/>
    </location>
</feature>
<dbReference type="InterPro" id="IPR003689">
    <property type="entry name" value="ZIP"/>
</dbReference>
<dbReference type="InParanoid" id="A0A6P7WVZ7"/>
<dbReference type="GeneID" id="115457147"/>
<feature type="transmembrane region" description="Helical" evidence="5">
    <location>
        <begin position="6"/>
        <end position="27"/>
    </location>
</feature>
<keyword evidence="3 5" id="KW-1133">Transmembrane helix</keyword>
<evidence type="ECO:0000313" key="6">
    <source>
        <dbReference type="Proteomes" id="UP000515156"/>
    </source>
</evidence>
<evidence type="ECO:0000256" key="4">
    <source>
        <dbReference type="ARBA" id="ARBA00023136"/>
    </source>
</evidence>
<dbReference type="GO" id="GO:0005886">
    <property type="term" value="C:plasma membrane"/>
    <property type="evidence" value="ECO:0007669"/>
    <property type="project" value="TreeGrafter"/>
</dbReference>
<dbReference type="OrthoDB" id="448280at2759"/>
<evidence type="ECO:0000256" key="2">
    <source>
        <dbReference type="ARBA" id="ARBA00022692"/>
    </source>
</evidence>
<proteinExistence type="predicted"/>
<dbReference type="GO" id="GO:0005385">
    <property type="term" value="F:zinc ion transmembrane transporter activity"/>
    <property type="evidence" value="ECO:0007669"/>
    <property type="project" value="TreeGrafter"/>
</dbReference>
<feature type="transmembrane region" description="Helical" evidence="5">
    <location>
        <begin position="48"/>
        <end position="66"/>
    </location>
</feature>
<dbReference type="PANTHER" id="PTHR11040:SF120">
    <property type="entry name" value="ZINC TRANSPORTER ZIP2"/>
    <property type="match status" value="1"/>
</dbReference>
<feature type="transmembrane region" description="Helical" evidence="5">
    <location>
        <begin position="252"/>
        <end position="276"/>
    </location>
</feature>
<evidence type="ECO:0000256" key="1">
    <source>
        <dbReference type="ARBA" id="ARBA00004141"/>
    </source>
</evidence>
<dbReference type="AlphaFoldDB" id="A0A6P7WVZ7"/>